<proteinExistence type="predicted"/>
<dbReference type="EMBL" id="AMCI01005029">
    <property type="protein sequence ID" value="EJW96931.1"/>
    <property type="molecule type" value="Genomic_DNA"/>
</dbReference>
<organism evidence="1">
    <name type="scientific">gut metagenome</name>
    <dbReference type="NCBI Taxonomy" id="749906"/>
    <lineage>
        <taxon>unclassified sequences</taxon>
        <taxon>metagenomes</taxon>
        <taxon>organismal metagenomes</taxon>
    </lineage>
</organism>
<accession>J9FPQ0</accession>
<reference evidence="1" key="1">
    <citation type="journal article" date="2012" name="PLoS ONE">
        <title>Gene sets for utilization of primary and secondary nutrition supplies in the distal gut of endangered iberian lynx.</title>
        <authorList>
            <person name="Alcaide M."/>
            <person name="Messina E."/>
            <person name="Richter M."/>
            <person name="Bargiela R."/>
            <person name="Peplies J."/>
            <person name="Huws S.A."/>
            <person name="Newbold C.J."/>
            <person name="Golyshin P.N."/>
            <person name="Simon M.A."/>
            <person name="Lopez G."/>
            <person name="Yakimov M.M."/>
            <person name="Ferrer M."/>
        </authorList>
    </citation>
    <scope>NUCLEOTIDE SEQUENCE</scope>
</reference>
<dbReference type="AlphaFoldDB" id="J9FPQ0"/>
<comment type="caution">
    <text evidence="1">The sequence shown here is derived from an EMBL/GenBank/DDBJ whole genome shotgun (WGS) entry which is preliminary data.</text>
</comment>
<evidence type="ECO:0000313" key="1">
    <source>
        <dbReference type="EMBL" id="EJW96931.1"/>
    </source>
</evidence>
<sequence length="46" mass="5461">METLAKVIHGRKCSLPANDCIDKELLQDNHPKDERKRIWAFHNEPY</sequence>
<gene>
    <name evidence="1" type="ORF">EVA_14963</name>
</gene>
<protein>
    <submittedName>
        <fullName evidence="1">Uncharacterized protein</fullName>
    </submittedName>
</protein>
<name>J9FPQ0_9ZZZZ</name>